<reference evidence="2" key="1">
    <citation type="submission" date="2022-07" db="EMBL/GenBank/DDBJ databases">
        <title>Complete genome of Vibrio japonicus strain JCM 31412T and phylogenomic assessment of the Nereis clade of the genus Vibrio.</title>
        <authorList>
            <person name="Shlafstein M.D."/>
            <person name="Emsley S.A."/>
            <person name="Ushijima B."/>
            <person name="Videau P."/>
            <person name="Saw J.H."/>
        </authorList>
    </citation>
    <scope>NUCLEOTIDE SEQUENCE</scope>
    <source>
        <strain evidence="2">JCM 31412</strain>
    </source>
</reference>
<keyword evidence="3" id="KW-1185">Reference proteome</keyword>
<feature type="signal peptide" evidence="1">
    <location>
        <begin position="1"/>
        <end position="23"/>
    </location>
</feature>
<organism evidence="2 3">
    <name type="scientific">Vibrio japonicus</name>
    <dbReference type="NCBI Taxonomy" id="1824638"/>
    <lineage>
        <taxon>Bacteria</taxon>
        <taxon>Pseudomonadati</taxon>
        <taxon>Pseudomonadota</taxon>
        <taxon>Gammaproteobacteria</taxon>
        <taxon>Vibrionales</taxon>
        <taxon>Vibrionaceae</taxon>
        <taxon>Vibrio</taxon>
    </lineage>
</organism>
<keyword evidence="1" id="KW-0732">Signal</keyword>
<dbReference type="EMBL" id="CP102096">
    <property type="protein sequence ID" value="UUM29409.1"/>
    <property type="molecule type" value="Genomic_DNA"/>
</dbReference>
<accession>A0ABY5LBI9</accession>
<dbReference type="RefSeq" id="WP_257083200.1">
    <property type="nucleotide sequence ID" value="NZ_CP102096.1"/>
</dbReference>
<gene>
    <name evidence="2" type="ORF">NP165_06630</name>
</gene>
<evidence type="ECO:0000313" key="2">
    <source>
        <dbReference type="EMBL" id="UUM29409.1"/>
    </source>
</evidence>
<proteinExistence type="predicted"/>
<sequence>MSSKIFKMSVVAVTVAASFNASAALYNVYMYGPVNSDSNTFGTAVSPVVRATVDEFPNAQSCFENACSETDYKIAYEEKLNPEGFNYRHEAPFLMEYGYNYLEDGRSGFESYCDRYLGYSNTLCEKWATHQYDGGYSTEGSVNNSVAFVEGTGVQSAKDNVIINQIDENGVALGSYYNGSLKNRSEAFVGDTVLDKGSSSSVVQSKVFAKLDDLYVGSVSFSTSNSSDYRSQAAVWNGSAAEPVLIKTDGVVSDRSIPQGSARDIADVNGTVYAVGYNASSNETPVAAVWKIDPTNVSTDAITVKLLNVYNDEEKYLNSVLTSVNESGIAIGTVKYKVPNGSAYSNSLFYVPNVASPSTKSFSGDIFFSSANGKAGAINNNNVVVGQIDYEKHAESNGGKPRSKRAFVAPIEGSENASIFNNRAWYLDDLTYGIEANNAYRIIDATDINDAGVIVGTAYYCAGGFDSASIGASCSSGASQVAVKLVPVNGATAGDISQRPATEVSIERAGSSFGIWALTLLALVGFRRK</sequence>
<dbReference type="Pfam" id="PF11949">
    <property type="entry name" value="DUF3466"/>
    <property type="match status" value="1"/>
</dbReference>
<dbReference type="Proteomes" id="UP001058602">
    <property type="component" value="Chromosome 1"/>
</dbReference>
<dbReference type="InterPro" id="IPR022562">
    <property type="entry name" value="DUF3466"/>
</dbReference>
<evidence type="ECO:0000313" key="3">
    <source>
        <dbReference type="Proteomes" id="UP001058602"/>
    </source>
</evidence>
<protein>
    <submittedName>
        <fullName evidence="2">DUF3466 family protein</fullName>
    </submittedName>
</protein>
<evidence type="ECO:0000256" key="1">
    <source>
        <dbReference type="SAM" id="SignalP"/>
    </source>
</evidence>
<name>A0ABY5LBI9_9VIBR</name>
<feature type="chain" id="PRO_5046682698" evidence="1">
    <location>
        <begin position="24"/>
        <end position="529"/>
    </location>
</feature>